<organism evidence="2 3">
    <name type="scientific">Sutcliffiella cohnii</name>
    <dbReference type="NCBI Taxonomy" id="33932"/>
    <lineage>
        <taxon>Bacteria</taxon>
        <taxon>Bacillati</taxon>
        <taxon>Bacillota</taxon>
        <taxon>Bacilli</taxon>
        <taxon>Bacillales</taxon>
        <taxon>Bacillaceae</taxon>
        <taxon>Sutcliffiella</taxon>
    </lineage>
</organism>
<gene>
    <name evidence="2" type="ORF">BC6307_02675</name>
</gene>
<dbReference type="Proteomes" id="UP000215224">
    <property type="component" value="Chromosome"/>
</dbReference>
<dbReference type="InterPro" id="IPR025435">
    <property type="entry name" value="YfhD-like"/>
</dbReference>
<reference evidence="2 3" key="1">
    <citation type="submission" date="2016-12" db="EMBL/GenBank/DDBJ databases">
        <title>The whole genome sequencing and assembly of Bacillus cohnii DSM 6307T strain.</title>
        <authorList>
            <person name="Lee Y.-J."/>
            <person name="Yi H."/>
            <person name="Bahn Y.-S."/>
            <person name="Kim J.F."/>
            <person name="Lee D.-W."/>
        </authorList>
    </citation>
    <scope>NUCLEOTIDE SEQUENCE [LARGE SCALE GENOMIC DNA]</scope>
    <source>
        <strain evidence="2 3">DSM 6307</strain>
    </source>
</reference>
<proteinExistence type="predicted"/>
<sequence>MGNRSQKSKLPQVPENMKSDGIDVEFSREHADHEDMEAQARAAAAGIRQNSKTDNFK</sequence>
<accession>A0A223KLM0</accession>
<keyword evidence="3" id="KW-1185">Reference proteome</keyword>
<dbReference type="EMBL" id="CP018866">
    <property type="protein sequence ID" value="AST90264.1"/>
    <property type="molecule type" value="Genomic_DNA"/>
</dbReference>
<evidence type="ECO:0000313" key="2">
    <source>
        <dbReference type="EMBL" id="AST90264.1"/>
    </source>
</evidence>
<feature type="compositionally biased region" description="Polar residues" evidence="1">
    <location>
        <begin position="48"/>
        <end position="57"/>
    </location>
</feature>
<evidence type="ECO:0000256" key="1">
    <source>
        <dbReference type="SAM" id="MobiDB-lite"/>
    </source>
</evidence>
<dbReference type="Pfam" id="PF14151">
    <property type="entry name" value="YfhD"/>
    <property type="match status" value="1"/>
</dbReference>
<dbReference type="STRING" id="1314751.GCA_001591425_04790"/>
<feature type="region of interest" description="Disordered" evidence="1">
    <location>
        <begin position="1"/>
        <end position="57"/>
    </location>
</feature>
<dbReference type="RefSeq" id="WP_084380753.1">
    <property type="nucleotide sequence ID" value="NZ_CP018866.1"/>
</dbReference>
<feature type="compositionally biased region" description="Basic and acidic residues" evidence="1">
    <location>
        <begin position="17"/>
        <end position="38"/>
    </location>
</feature>
<evidence type="ECO:0008006" key="4">
    <source>
        <dbReference type="Google" id="ProtNLM"/>
    </source>
</evidence>
<evidence type="ECO:0000313" key="3">
    <source>
        <dbReference type="Proteomes" id="UP000215224"/>
    </source>
</evidence>
<dbReference type="KEGG" id="bcoh:BC6307_02675"/>
<dbReference type="AlphaFoldDB" id="A0A223KLM0"/>
<name>A0A223KLM0_9BACI</name>
<protein>
    <recommendedName>
        <fullName evidence="4">YfhD family protein</fullName>
    </recommendedName>
</protein>